<proteinExistence type="predicted"/>
<dbReference type="KEGG" id="mac:MA_2753"/>
<dbReference type="OrthoDB" id="69214at2157"/>
<keyword evidence="2" id="KW-1185">Reference proteome</keyword>
<dbReference type="Pfam" id="PF12675">
    <property type="entry name" value="DUF3795"/>
    <property type="match status" value="1"/>
</dbReference>
<dbReference type="PhylomeDB" id="Q8TMB1"/>
<dbReference type="EMBL" id="AE010299">
    <property type="protein sequence ID" value="AAM06131.1"/>
    <property type="molecule type" value="Genomic_DNA"/>
</dbReference>
<evidence type="ECO:0008006" key="3">
    <source>
        <dbReference type="Google" id="ProtNLM"/>
    </source>
</evidence>
<dbReference type="RefSeq" id="WP_011022708.1">
    <property type="nucleotide sequence ID" value="NC_003552.1"/>
</dbReference>
<dbReference type="HOGENOM" id="CLU_1774423_0_0_2"/>
<sequence>MKFMDLRELRELTAPCGLDCFNCPCYLANDNEELRKQIMSFSGLPYEEASCEGCQKENGNCLRFIQKEGPCKAYKCVSSKGIKSCAGCSDFPCDNLYPYADCASILPHNIKIYNLALIRKMGLEKWAQEKAKLVRETYFTQKFDV</sequence>
<protein>
    <recommendedName>
        <fullName evidence="3">DUF3795 domain-containing protein</fullName>
    </recommendedName>
</protein>
<dbReference type="GeneID" id="1474646"/>
<reference evidence="1 2" key="1">
    <citation type="journal article" date="2002" name="Genome Res.">
        <title>The genome of Methanosarcina acetivorans reveals extensive metabolic and physiological diversity.</title>
        <authorList>
            <person name="Galagan J.E."/>
            <person name="Nusbaum C."/>
            <person name="Roy A."/>
            <person name="Endrizzi M.G."/>
            <person name="Macdonald P."/>
            <person name="FitzHugh W."/>
            <person name="Calvo S."/>
            <person name="Engels R."/>
            <person name="Smirnov S."/>
            <person name="Atnoor D."/>
            <person name="Brown A."/>
            <person name="Allen N."/>
            <person name="Naylor J."/>
            <person name="Stange-Thomann N."/>
            <person name="DeArellano K."/>
            <person name="Johnson R."/>
            <person name="Linton L."/>
            <person name="McEwan P."/>
            <person name="McKernan K."/>
            <person name="Talamas J."/>
            <person name="Tirrell A."/>
            <person name="Ye W."/>
            <person name="Zimmer A."/>
            <person name="Barber R.D."/>
            <person name="Cann I."/>
            <person name="Graham D.E."/>
            <person name="Grahame D.A."/>
            <person name="Guss A."/>
            <person name="Hedderich R."/>
            <person name="Ingram-Smith C."/>
            <person name="Kuettner C.H."/>
            <person name="Krzycki J.A."/>
            <person name="Leigh J.A."/>
            <person name="Li W."/>
            <person name="Liu J."/>
            <person name="Mukhopadhyay B."/>
            <person name="Reeve J.N."/>
            <person name="Smith K."/>
            <person name="Springer T.A."/>
            <person name="Umayam L.A."/>
            <person name="White O."/>
            <person name="White R.H."/>
            <person name="de Macario E.C."/>
            <person name="Ferry J.G."/>
            <person name="Jarrell K.F."/>
            <person name="Jing H."/>
            <person name="Macario A.J.L."/>
            <person name="Paulsen I."/>
            <person name="Pritchett M."/>
            <person name="Sowers K.R."/>
            <person name="Swanson R.V."/>
            <person name="Zinder S.H."/>
            <person name="Lander E."/>
            <person name="Metcalf W.W."/>
            <person name="Birren B."/>
        </authorList>
    </citation>
    <scope>NUCLEOTIDE SEQUENCE [LARGE SCALE GENOMIC DNA]</scope>
    <source>
        <strain evidence="2">ATCC 35395 / DSM 2834 / JCM 12185 / C2A</strain>
    </source>
</reference>
<dbReference type="Proteomes" id="UP000002487">
    <property type="component" value="Chromosome"/>
</dbReference>
<name>Q8TMB1_METAC</name>
<evidence type="ECO:0000313" key="1">
    <source>
        <dbReference type="EMBL" id="AAM06131.1"/>
    </source>
</evidence>
<evidence type="ECO:0000313" key="2">
    <source>
        <dbReference type="Proteomes" id="UP000002487"/>
    </source>
</evidence>
<gene>
    <name evidence="1" type="ordered locus">MA_2753</name>
</gene>
<dbReference type="STRING" id="188937.MA_2753"/>
<dbReference type="InterPro" id="IPR024227">
    <property type="entry name" value="DUF3795"/>
</dbReference>
<accession>Q8TMB1</accession>
<dbReference type="AlphaFoldDB" id="Q8TMB1"/>
<dbReference type="EnsemblBacteria" id="AAM06131">
    <property type="protein sequence ID" value="AAM06131"/>
    <property type="gene ID" value="MA_2753"/>
</dbReference>
<dbReference type="InParanoid" id="Q8TMB1"/>
<organism evidence="1 2">
    <name type="scientific">Methanosarcina acetivorans (strain ATCC 35395 / DSM 2834 / JCM 12185 / C2A)</name>
    <dbReference type="NCBI Taxonomy" id="188937"/>
    <lineage>
        <taxon>Archaea</taxon>
        <taxon>Methanobacteriati</taxon>
        <taxon>Methanobacteriota</taxon>
        <taxon>Stenosarchaea group</taxon>
        <taxon>Methanomicrobia</taxon>
        <taxon>Methanosarcinales</taxon>
        <taxon>Methanosarcinaceae</taxon>
        <taxon>Methanosarcina</taxon>
    </lineage>
</organism>